<dbReference type="GO" id="GO:0005737">
    <property type="term" value="C:cytoplasm"/>
    <property type="evidence" value="ECO:0007669"/>
    <property type="project" value="TreeGrafter"/>
</dbReference>
<dbReference type="PANTHER" id="PTHR32419:SF6">
    <property type="entry name" value="GLUTATHIONE S-TRANSFERASE OMEGA-LIKE 1-RELATED"/>
    <property type="match status" value="1"/>
</dbReference>
<feature type="binding site" evidence="2">
    <location>
        <begin position="129"/>
        <end position="132"/>
    </location>
    <ligand>
        <name>glutathione</name>
        <dbReference type="ChEBI" id="CHEBI:57925"/>
    </ligand>
</feature>
<feature type="site" description="Lowers pKa of active site Cys" evidence="3">
    <location>
        <position position="252"/>
    </location>
</feature>
<dbReference type="CDD" id="cd03190">
    <property type="entry name" value="GST_C_Omega_like"/>
    <property type="match status" value="1"/>
</dbReference>
<dbReference type="Pfam" id="PF13410">
    <property type="entry name" value="GST_C_2"/>
    <property type="match status" value="1"/>
</dbReference>
<dbReference type="Gene3D" id="3.40.30.10">
    <property type="entry name" value="Glutaredoxin"/>
    <property type="match status" value="1"/>
</dbReference>
<evidence type="ECO:0000256" key="3">
    <source>
        <dbReference type="PIRSR" id="PIRSR015753-3"/>
    </source>
</evidence>
<feature type="active site" description="Nucleophile" evidence="1">
    <location>
        <position position="64"/>
    </location>
</feature>
<accession>A0A0L8C592</accession>
<dbReference type="InterPro" id="IPR047047">
    <property type="entry name" value="GST_Omega-like_C"/>
</dbReference>
<comment type="caution">
    <text evidence="5">The sequence shown here is derived from an EMBL/GenBank/DDBJ whole genome shotgun (WGS) entry which is preliminary data.</text>
</comment>
<dbReference type="SFLD" id="SFLDG01148">
    <property type="entry name" value="Xi_(cytGST)"/>
    <property type="match status" value="1"/>
</dbReference>
<evidence type="ECO:0000259" key="4">
    <source>
        <dbReference type="PROSITE" id="PS50405"/>
    </source>
</evidence>
<dbReference type="SUPFAM" id="SSF47616">
    <property type="entry name" value="GST C-terminal domain-like"/>
    <property type="match status" value="1"/>
</dbReference>
<evidence type="ECO:0000256" key="1">
    <source>
        <dbReference type="PIRSR" id="PIRSR015753-1"/>
    </source>
</evidence>
<dbReference type="GO" id="GO:0004364">
    <property type="term" value="F:glutathione transferase activity"/>
    <property type="evidence" value="ECO:0007669"/>
    <property type="project" value="InterPro"/>
</dbReference>
<protein>
    <submittedName>
        <fullName evidence="5">Glutathionyl-hydroquinone reductase YqjG</fullName>
    </submittedName>
</protein>
<evidence type="ECO:0000256" key="2">
    <source>
        <dbReference type="PIRSR" id="PIRSR015753-2"/>
    </source>
</evidence>
<name>A0A0L8C592_ENSAD</name>
<reference evidence="6" key="1">
    <citation type="submission" date="2015-07" db="EMBL/GenBank/DDBJ databases">
        <title>Whole genome sequence of an Ensifer adhaerens strain isolated from a cave pool in the Wind Cave National Park.</title>
        <authorList>
            <person name="Eng W.W.H."/>
            <person name="Gan H.M."/>
            <person name="Barton H.A."/>
            <person name="Savka M.A."/>
        </authorList>
    </citation>
    <scope>NUCLEOTIDE SEQUENCE [LARGE SCALE GENOMIC DNA]</scope>
    <source>
        <strain evidence="6">SD006</strain>
    </source>
</reference>
<organism evidence="5 6">
    <name type="scientific">Ensifer adhaerens</name>
    <name type="common">Sinorhizobium morelense</name>
    <dbReference type="NCBI Taxonomy" id="106592"/>
    <lineage>
        <taxon>Bacteria</taxon>
        <taxon>Pseudomonadati</taxon>
        <taxon>Pseudomonadota</taxon>
        <taxon>Alphaproteobacteria</taxon>
        <taxon>Hyphomicrobiales</taxon>
        <taxon>Rhizobiaceae</taxon>
        <taxon>Sinorhizobium/Ensifer group</taxon>
        <taxon>Ensifer</taxon>
    </lineage>
</organism>
<feature type="binding site" evidence="2">
    <location>
        <position position="97"/>
    </location>
    <ligand>
        <name>glutathione</name>
        <dbReference type="ChEBI" id="CHEBI:57925"/>
    </ligand>
</feature>
<dbReference type="Gene3D" id="1.20.1050.10">
    <property type="match status" value="1"/>
</dbReference>
<proteinExistence type="predicted"/>
<dbReference type="EMBL" id="LGAP01000001">
    <property type="protein sequence ID" value="KOF22045.1"/>
    <property type="molecule type" value="Genomic_DNA"/>
</dbReference>
<dbReference type="RefSeq" id="WP_053246870.1">
    <property type="nucleotide sequence ID" value="NZ_LGAP01000001.1"/>
</dbReference>
<dbReference type="InterPro" id="IPR010987">
    <property type="entry name" value="Glutathione-S-Trfase_C-like"/>
</dbReference>
<dbReference type="Proteomes" id="UP000037425">
    <property type="component" value="Unassembled WGS sequence"/>
</dbReference>
<dbReference type="SFLD" id="SFLDG01206">
    <property type="entry name" value="Xi.1"/>
    <property type="match status" value="1"/>
</dbReference>
<dbReference type="InterPro" id="IPR016639">
    <property type="entry name" value="GST_Omega/GSH"/>
</dbReference>
<gene>
    <name evidence="5" type="ORF">AC244_00265</name>
</gene>
<dbReference type="PIRSF" id="PIRSF015753">
    <property type="entry name" value="GST"/>
    <property type="match status" value="1"/>
</dbReference>
<dbReference type="Pfam" id="PF13409">
    <property type="entry name" value="GST_N_2"/>
    <property type="match status" value="1"/>
</dbReference>
<dbReference type="InterPro" id="IPR004045">
    <property type="entry name" value="Glutathione_S-Trfase_N"/>
</dbReference>
<dbReference type="OrthoDB" id="9769158at2"/>
<dbReference type="InterPro" id="IPR036249">
    <property type="entry name" value="Thioredoxin-like_sf"/>
</dbReference>
<feature type="site" description="Lowers pKa of active site Cys" evidence="3">
    <location>
        <position position="295"/>
    </location>
</feature>
<dbReference type="PROSITE" id="PS50405">
    <property type="entry name" value="GST_CTER"/>
    <property type="match status" value="1"/>
</dbReference>
<feature type="active site" description="Proton donor/acceptor" evidence="1">
    <location>
        <position position="194"/>
    </location>
</feature>
<feature type="domain" description="GST C-terminal" evidence="4">
    <location>
        <begin position="171"/>
        <end position="295"/>
    </location>
</feature>
<dbReference type="PANTHER" id="PTHR32419">
    <property type="entry name" value="GLUTATHIONYL-HYDROQUINONE REDUCTASE"/>
    <property type="match status" value="1"/>
</dbReference>
<dbReference type="SUPFAM" id="SSF52833">
    <property type="entry name" value="Thioredoxin-like"/>
    <property type="match status" value="1"/>
</dbReference>
<dbReference type="InterPro" id="IPR040079">
    <property type="entry name" value="Glutathione_S-Trfase"/>
</dbReference>
<evidence type="ECO:0000313" key="5">
    <source>
        <dbReference type="EMBL" id="KOF22045.1"/>
    </source>
</evidence>
<sequence>MPQLVDGKWVKGDVAASEMKGGAFHREPTRFHSWITADGGPGPQGQVGLPAEAGRYRLFVSYLCPWASRTIAFRNLKGLQDVVGLTVSNPLLGEDGWVYDEPVDAGPRVGMIRFHHELYTASDAGYTGKVSVPVLWDMKEGRIVNNESADIIRILNSAFDDLTGNRLDFYPQALRAKIDRWNDPIYERVNNGVYRAGFAKTQAAYDEAVTSLFGMLDELERHLTANRYVAGEYLTEADIRLFVTLIRFDAAYHGVFKCNLRRIEDYPALSNYLREIYQWPGIAETVRIDHIKRGYYGIAHVNPTRIVPAGPLLDFSRPHDRLSLPGRGVVGADTASADLLSKQIFEGA</sequence>
<dbReference type="AlphaFoldDB" id="A0A0L8C592"/>
<feature type="binding site" evidence="2">
    <location>
        <begin position="147"/>
        <end position="148"/>
    </location>
    <ligand>
        <name>glutathione</name>
        <dbReference type="ChEBI" id="CHEBI:57925"/>
    </ligand>
</feature>
<evidence type="ECO:0000313" key="6">
    <source>
        <dbReference type="Proteomes" id="UP000037425"/>
    </source>
</evidence>
<dbReference type="InterPro" id="IPR036282">
    <property type="entry name" value="Glutathione-S-Trfase_C_sf"/>
</dbReference>
<dbReference type="PATRIC" id="fig|106592.7.peg.65"/>
<dbReference type="SFLD" id="SFLDS00019">
    <property type="entry name" value="Glutathione_Transferase_(cytos"/>
    <property type="match status" value="1"/>
</dbReference>